<dbReference type="GO" id="GO:0004386">
    <property type="term" value="F:helicase activity"/>
    <property type="evidence" value="ECO:0007669"/>
    <property type="project" value="UniProtKB-KW"/>
</dbReference>
<feature type="domain" description="Helicase ATP-binding" evidence="1">
    <location>
        <begin position="43"/>
        <end position="228"/>
    </location>
</feature>
<dbReference type="SUPFAM" id="SSF52540">
    <property type="entry name" value="P-loop containing nucleoside triphosphate hydrolases"/>
    <property type="match status" value="1"/>
</dbReference>
<dbReference type="GO" id="GO:0003677">
    <property type="term" value="F:DNA binding"/>
    <property type="evidence" value="ECO:0007669"/>
    <property type="project" value="InterPro"/>
</dbReference>
<keyword evidence="2" id="KW-0378">Hydrolase</keyword>
<dbReference type="GO" id="GO:0005524">
    <property type="term" value="F:ATP binding"/>
    <property type="evidence" value="ECO:0007669"/>
    <property type="project" value="InterPro"/>
</dbReference>
<sequence length="1034" mass="116984">MKGHVKATTVPAPKLRVRPPNPLRQHQIDALTAVQTDVARQQLIMACGTGKTLTGQHAVAKLLGEQPGTVLVLVPTLSLLEQTFQAWAAYAPFGFDSIAVCSKLTPAEKRSVGTEDDTDTGQLALAATTEPAELADFLAGQERTTRVVFGTYQSLDTVIAAHADHGAEPWSVVVCDEAHRTAGAKAKPFARALHDEFVPARRRLFLTATPRVHTVSEKESGSEKSTLLASMDDETLYGKQVYTLSVAEAIEKNILSQYRVAVIGVEDAELQAAVRTLETVKVAGSDLSLDHVASIVALSKAAQQYGLQAIIAFFNSIKSSKSFRDAFNTVHESRVGEHLAEGVAEHIDGAMKLEKRRAALTRLAQNRDNGFYLVSNARCLSEGIDVPVLDAVFFGEPRSSQIEVVQCVGRAIRKNPRHDNPALIVIGVRIGAGEDIEAAVDESQFKKIRQVIAALSDHDPRIAEAARVLARSGGSNPDDSVHEKTDWAKDLLALEVPEALLHNGFGLRMLDVRNRDWEKRFAQVSQHAQRTGNVIFANTDPCGSWINKQRMKFREGRLPVERSRRLESLPGWSWDVLTDQWEMRFVEVSRRAQRVGTVAFPHGSPQSAWVTNQRKAFSDGRLPVERSRRLESLPGWSWDVLTDQWEMRFAEASQRAQHVGNLAVSRNQPLGKWIANQRRRFHTGSLCAERIKRLESLPGWSWDVLTDRWEKMFVEVSRHAHLRGNVTFPSKDPRGTWVTKQRKSFRAGTLSAERIKRLEALAGWSWDVISAQWEKMFVEVSRHAHLRGNVTFPSKDPRQVWVSQQRTTHLRAGTLSLERIKRLESLPGWSWDVISAQWEQRFAEVSRHAHLTGNVTFPSNDPRMLWVYTQRKSFQVNKLSAERIKRLESLPGWSWDVLTDQWEQMFEVIHHHSRLTGRIAFDRRDTRTYWIQVQRQRFRAGTLSPERIKRLEALSGWTWDVLADQWEQSYAEVCRYAERTGNVTFPDRNPLRSWVSRQRREFHAGKLSPDRVKLLESLPGWSWSPRVKKKVKAA</sequence>
<dbReference type="EMBL" id="CSUW01000012">
    <property type="protein sequence ID" value="CPT61233.1"/>
    <property type="molecule type" value="Genomic_DNA"/>
</dbReference>
<reference evidence="2 3" key="1">
    <citation type="submission" date="2015-03" db="EMBL/GenBank/DDBJ databases">
        <authorList>
            <consortium name="Pathogen Informatics"/>
            <person name="Murphy D."/>
        </authorList>
    </citation>
    <scope>NUCLEOTIDE SEQUENCE [LARGE SCALE GENOMIC DNA]</scope>
    <source>
        <strain evidence="2 3">PAP036</strain>
    </source>
</reference>
<dbReference type="GO" id="GO:0016787">
    <property type="term" value="F:hydrolase activity"/>
    <property type="evidence" value="ECO:0007669"/>
    <property type="project" value="InterPro"/>
</dbReference>
<evidence type="ECO:0000313" key="2">
    <source>
        <dbReference type="EMBL" id="CPT61233.1"/>
    </source>
</evidence>
<dbReference type="Pfam" id="PF04851">
    <property type="entry name" value="ResIII"/>
    <property type="match status" value="1"/>
</dbReference>
<protein>
    <submittedName>
        <fullName evidence="2">Helicase</fullName>
    </submittedName>
</protein>
<dbReference type="InterPro" id="IPR006935">
    <property type="entry name" value="Helicase/UvrB_N"/>
</dbReference>
<accession>A0AB33TB74</accession>
<dbReference type="Gene3D" id="3.40.50.300">
    <property type="entry name" value="P-loop containing nucleotide triphosphate hydrolases"/>
    <property type="match status" value="2"/>
</dbReference>
<keyword evidence="2" id="KW-0067">ATP-binding</keyword>
<dbReference type="PANTHER" id="PTHR33418:SF1">
    <property type="entry name" value="HELICASE-ASSOCIATED DOMAIN-CONTAINING PROTEIN"/>
    <property type="match status" value="1"/>
</dbReference>
<comment type="caution">
    <text evidence="2">The sequence shown here is derived from an EMBL/GenBank/DDBJ whole genome shotgun (WGS) entry which is preliminary data.</text>
</comment>
<dbReference type="SMART" id="SM00490">
    <property type="entry name" value="HELICc"/>
    <property type="match status" value="1"/>
</dbReference>
<keyword evidence="2" id="KW-0547">Nucleotide-binding</keyword>
<keyword evidence="2" id="KW-0347">Helicase</keyword>
<dbReference type="PANTHER" id="PTHR33418">
    <property type="entry name" value="HELICASE-ASSOCIATED"/>
    <property type="match status" value="1"/>
</dbReference>
<proteinExistence type="predicted"/>
<dbReference type="RefSeq" id="WP_074303795.1">
    <property type="nucleotide sequence ID" value="NZ_CSUW01000012.1"/>
</dbReference>
<dbReference type="CDD" id="cd18785">
    <property type="entry name" value="SF2_C"/>
    <property type="match status" value="1"/>
</dbReference>
<evidence type="ECO:0000313" key="3">
    <source>
        <dbReference type="Proteomes" id="UP000038487"/>
    </source>
</evidence>
<dbReference type="InterPro" id="IPR014001">
    <property type="entry name" value="Helicase_ATP-bd"/>
</dbReference>
<dbReference type="Proteomes" id="UP000038487">
    <property type="component" value="Unassembled WGS sequence"/>
</dbReference>
<dbReference type="AlphaFoldDB" id="A0AB33TB74"/>
<name>A0AB33TB74_9MYCO</name>
<dbReference type="Gene3D" id="6.10.140.530">
    <property type="match status" value="7"/>
</dbReference>
<dbReference type="Pfam" id="PF00271">
    <property type="entry name" value="Helicase_C"/>
    <property type="match status" value="1"/>
</dbReference>
<dbReference type="PROSITE" id="PS51192">
    <property type="entry name" value="HELICASE_ATP_BIND_1"/>
    <property type="match status" value="1"/>
</dbReference>
<dbReference type="InterPro" id="IPR027417">
    <property type="entry name" value="P-loop_NTPase"/>
</dbReference>
<dbReference type="InterPro" id="IPR001650">
    <property type="entry name" value="Helicase_C-like"/>
</dbReference>
<dbReference type="InterPro" id="IPR005114">
    <property type="entry name" value="Helicase_assoc"/>
</dbReference>
<evidence type="ECO:0000259" key="1">
    <source>
        <dbReference type="PROSITE" id="PS51192"/>
    </source>
</evidence>
<gene>
    <name evidence="2" type="ORF">ERS075527_04624</name>
</gene>
<dbReference type="SMART" id="SM00487">
    <property type="entry name" value="DEXDc"/>
    <property type="match status" value="1"/>
</dbReference>
<organism evidence="2 3">
    <name type="scientific">Mycobacteroides abscessus</name>
    <dbReference type="NCBI Taxonomy" id="36809"/>
    <lineage>
        <taxon>Bacteria</taxon>
        <taxon>Bacillati</taxon>
        <taxon>Actinomycetota</taxon>
        <taxon>Actinomycetes</taxon>
        <taxon>Mycobacteriales</taxon>
        <taxon>Mycobacteriaceae</taxon>
        <taxon>Mycobacteroides</taxon>
    </lineage>
</organism>
<dbReference type="Pfam" id="PF03457">
    <property type="entry name" value="HA"/>
    <property type="match status" value="5"/>
</dbReference>